<evidence type="ECO:0000313" key="2">
    <source>
        <dbReference type="Proteomes" id="UP000011713"/>
    </source>
</evidence>
<dbReference type="EMBL" id="JH598169">
    <property type="status" value="NOT_ANNOTATED_CDS"/>
    <property type="molecule type" value="Genomic_DNA"/>
</dbReference>
<keyword evidence="2" id="KW-1185">Reference proteome</keyword>
<name>M4BDV2_HYAAE</name>
<dbReference type="InParanoid" id="M4BDV2"/>
<dbReference type="EnsemblProtists" id="HpaT804470">
    <property type="protein sequence ID" value="HpaP804470"/>
    <property type="gene ID" value="HpaG804470"/>
</dbReference>
<accession>M4BDV2</accession>
<proteinExistence type="predicted"/>
<dbReference type="AlphaFoldDB" id="M4BDV2"/>
<dbReference type="eggNOG" id="ENOG502SZRW">
    <property type="taxonomic scope" value="Eukaryota"/>
</dbReference>
<reference evidence="2" key="1">
    <citation type="journal article" date="2010" name="Science">
        <title>Signatures of adaptation to obligate biotrophy in the Hyaloperonospora arabidopsidis genome.</title>
        <authorList>
            <person name="Baxter L."/>
            <person name="Tripathy S."/>
            <person name="Ishaque N."/>
            <person name="Boot N."/>
            <person name="Cabral A."/>
            <person name="Kemen E."/>
            <person name="Thines M."/>
            <person name="Ah-Fong A."/>
            <person name="Anderson R."/>
            <person name="Badejoko W."/>
            <person name="Bittner-Eddy P."/>
            <person name="Boore J.L."/>
            <person name="Chibucos M.C."/>
            <person name="Coates M."/>
            <person name="Dehal P."/>
            <person name="Delehaunty K."/>
            <person name="Dong S."/>
            <person name="Downton P."/>
            <person name="Dumas B."/>
            <person name="Fabro G."/>
            <person name="Fronick C."/>
            <person name="Fuerstenberg S.I."/>
            <person name="Fulton L."/>
            <person name="Gaulin E."/>
            <person name="Govers F."/>
            <person name="Hughes L."/>
            <person name="Humphray S."/>
            <person name="Jiang R.H."/>
            <person name="Judelson H."/>
            <person name="Kamoun S."/>
            <person name="Kyung K."/>
            <person name="Meijer H."/>
            <person name="Minx P."/>
            <person name="Morris P."/>
            <person name="Nelson J."/>
            <person name="Phuntumart V."/>
            <person name="Qutob D."/>
            <person name="Rehmany A."/>
            <person name="Rougon-Cardoso A."/>
            <person name="Ryden P."/>
            <person name="Torto-Alalibo T."/>
            <person name="Studholme D."/>
            <person name="Wang Y."/>
            <person name="Win J."/>
            <person name="Wood J."/>
            <person name="Clifton S.W."/>
            <person name="Rogers J."/>
            <person name="Van den Ackerveken G."/>
            <person name="Jones J.D."/>
            <person name="McDowell J.M."/>
            <person name="Beynon J."/>
            <person name="Tyler B.M."/>
        </authorList>
    </citation>
    <scope>NUCLEOTIDE SEQUENCE [LARGE SCALE GENOMIC DNA]</scope>
    <source>
        <strain evidence="2">Emoy2</strain>
    </source>
</reference>
<dbReference type="HOGENOM" id="CLU_1079470_0_0_1"/>
<protein>
    <submittedName>
        <fullName evidence="1">Uncharacterized protein</fullName>
    </submittedName>
</protein>
<evidence type="ECO:0000313" key="1">
    <source>
        <dbReference type="EnsemblProtists" id="HpaP804470"/>
    </source>
</evidence>
<organism evidence="1 2">
    <name type="scientific">Hyaloperonospora arabidopsidis (strain Emoy2)</name>
    <name type="common">Downy mildew agent</name>
    <name type="synonym">Peronospora arabidopsidis</name>
    <dbReference type="NCBI Taxonomy" id="559515"/>
    <lineage>
        <taxon>Eukaryota</taxon>
        <taxon>Sar</taxon>
        <taxon>Stramenopiles</taxon>
        <taxon>Oomycota</taxon>
        <taxon>Peronosporomycetes</taxon>
        <taxon>Peronosporales</taxon>
        <taxon>Peronosporaceae</taxon>
        <taxon>Hyaloperonospora</taxon>
    </lineage>
</organism>
<dbReference type="VEuPathDB" id="FungiDB:HpaG804470"/>
<reference evidence="1" key="2">
    <citation type="submission" date="2015-06" db="UniProtKB">
        <authorList>
            <consortium name="EnsemblProtists"/>
        </authorList>
    </citation>
    <scope>IDENTIFICATION</scope>
    <source>
        <strain evidence="1">Emoy2</strain>
    </source>
</reference>
<sequence>MIVKIKSRLAATAVRLFSPDDTLELYFLYRQHDEPRFDAGRKRDCVRLWKICSVGSRSGHVHEQQRQNVRRTSTLDMRVKDNCLLSLALTTRAADVDSPSKRYVNVTLWELLCEARFRAKEEPLLNMVKKLKAPQTIRYFSCTNAPSNDRVLATPWTLVQRATASTASSSRGALVFGSTPEDDHNCDNGKVLPTFVTCSHAIISAAERMETLVREPESLSVAVAHDECMGSVTAAVNYTEAAGSQTTANEYIHISSSL</sequence>
<dbReference type="Proteomes" id="UP000011713">
    <property type="component" value="Unassembled WGS sequence"/>
</dbReference>